<feature type="transmembrane region" description="Helical" evidence="7">
    <location>
        <begin position="87"/>
        <end position="107"/>
    </location>
</feature>
<accession>A0A2P2MBC8</accession>
<dbReference type="Pfam" id="PF03647">
    <property type="entry name" value="Tmemb_14"/>
    <property type="match status" value="1"/>
</dbReference>
<feature type="transmembrane region" description="Helical" evidence="7">
    <location>
        <begin position="113"/>
        <end position="132"/>
    </location>
</feature>
<proteinExistence type="inferred from homology"/>
<evidence type="ECO:0000256" key="3">
    <source>
        <dbReference type="ARBA" id="ARBA00022692"/>
    </source>
</evidence>
<keyword evidence="4 7" id="KW-1133">Transmembrane helix</keyword>
<dbReference type="PANTHER" id="PTHR12668">
    <property type="entry name" value="TRANSMEMBRANE PROTEIN 14, 15"/>
    <property type="match status" value="1"/>
</dbReference>
<feature type="transmembrane region" description="Helical" evidence="7">
    <location>
        <begin position="169"/>
        <end position="187"/>
    </location>
</feature>
<keyword evidence="5 7" id="KW-0472">Membrane</keyword>
<dbReference type="AlphaFoldDB" id="A0A2P2MBC8"/>
<dbReference type="GO" id="GO:0009706">
    <property type="term" value="C:chloroplast inner membrane"/>
    <property type="evidence" value="ECO:0007669"/>
    <property type="project" value="TreeGrafter"/>
</dbReference>
<dbReference type="EMBL" id="GGEC01047061">
    <property type="protein sequence ID" value="MBX27545.1"/>
    <property type="molecule type" value="Transcribed_RNA"/>
</dbReference>
<comment type="subcellular location">
    <subcellularLocation>
        <location evidence="1">Membrane</location>
    </subcellularLocation>
</comment>
<reference evidence="8" key="1">
    <citation type="submission" date="2018-02" db="EMBL/GenBank/DDBJ databases">
        <title>Rhizophora mucronata_Transcriptome.</title>
        <authorList>
            <person name="Meera S.P."/>
            <person name="Sreeshan A."/>
            <person name="Augustine A."/>
        </authorList>
    </citation>
    <scope>NUCLEOTIDE SEQUENCE</scope>
    <source>
        <tissue evidence="8">Leaf</tissue>
    </source>
</reference>
<dbReference type="InterPro" id="IPR005349">
    <property type="entry name" value="TMEM14"/>
</dbReference>
<evidence type="ECO:0000256" key="1">
    <source>
        <dbReference type="ARBA" id="ARBA00004370"/>
    </source>
</evidence>
<name>A0A2P2MBC8_RHIMU</name>
<evidence type="ECO:0000313" key="8">
    <source>
        <dbReference type="EMBL" id="MBX27545.1"/>
    </source>
</evidence>
<evidence type="ECO:0000256" key="4">
    <source>
        <dbReference type="ARBA" id="ARBA00022989"/>
    </source>
</evidence>
<feature type="transmembrane region" description="Helical" evidence="7">
    <location>
        <begin position="144"/>
        <end position="163"/>
    </location>
</feature>
<feature type="coiled-coil region" evidence="6">
    <location>
        <begin position="17"/>
        <end position="51"/>
    </location>
</feature>
<evidence type="ECO:0000256" key="6">
    <source>
        <dbReference type="SAM" id="Coils"/>
    </source>
</evidence>
<keyword evidence="3 7" id="KW-0812">Transmembrane</keyword>
<comment type="similarity">
    <text evidence="2">Belongs to the TMEM14 family.</text>
</comment>
<dbReference type="InterPro" id="IPR044890">
    <property type="entry name" value="TMEM14_sf"/>
</dbReference>
<evidence type="ECO:0000256" key="2">
    <source>
        <dbReference type="ARBA" id="ARBA00007590"/>
    </source>
</evidence>
<dbReference type="PANTHER" id="PTHR12668:SF43">
    <property type="entry name" value="TRANSMEMBRANE PROTEIN 14 HOMOLOG"/>
    <property type="match status" value="1"/>
</dbReference>
<sequence length="207" mass="22406">MQSISQEAYETYSKKAMVVLEETSVQLKIQAEKARNDLSMLAKEISEEGKEYLSAAAEKYPEPVKEVVETFSSSTDGFDDLSKVKDFHLGIPYGLFLSLGGFLSFMFTGSISAIRFGVILGGALLALSVSSLRSQRRGQPYGLALKGQTAIAAIIFLRGVNLLSQGASFSAFLDASTSGFMVAFFLYRMALWGKQIKGPGSEHGAEN</sequence>
<organism evidence="8">
    <name type="scientific">Rhizophora mucronata</name>
    <name type="common">Asiatic mangrove</name>
    <dbReference type="NCBI Taxonomy" id="61149"/>
    <lineage>
        <taxon>Eukaryota</taxon>
        <taxon>Viridiplantae</taxon>
        <taxon>Streptophyta</taxon>
        <taxon>Embryophyta</taxon>
        <taxon>Tracheophyta</taxon>
        <taxon>Spermatophyta</taxon>
        <taxon>Magnoliopsida</taxon>
        <taxon>eudicotyledons</taxon>
        <taxon>Gunneridae</taxon>
        <taxon>Pentapetalae</taxon>
        <taxon>rosids</taxon>
        <taxon>fabids</taxon>
        <taxon>Malpighiales</taxon>
        <taxon>Rhizophoraceae</taxon>
        <taxon>Rhizophora</taxon>
    </lineage>
</organism>
<dbReference type="GO" id="GO:0015245">
    <property type="term" value="F:fatty acid transmembrane transporter activity"/>
    <property type="evidence" value="ECO:0007669"/>
    <property type="project" value="TreeGrafter"/>
</dbReference>
<dbReference type="Gene3D" id="1.10.10.1740">
    <property type="entry name" value="Transmembrane protein 14-like"/>
    <property type="match status" value="1"/>
</dbReference>
<evidence type="ECO:0000256" key="5">
    <source>
        <dbReference type="ARBA" id="ARBA00023136"/>
    </source>
</evidence>
<protein>
    <submittedName>
        <fullName evidence="8">Protein FATTY ACID EXPORT 3ic isoform X1</fullName>
    </submittedName>
</protein>
<keyword evidence="6" id="KW-0175">Coiled coil</keyword>
<evidence type="ECO:0000256" key="7">
    <source>
        <dbReference type="SAM" id="Phobius"/>
    </source>
</evidence>